<dbReference type="eggNOG" id="ENOG502RZ16">
    <property type="taxonomic scope" value="Eukaryota"/>
</dbReference>
<keyword evidence="4" id="KW-1185">Reference proteome</keyword>
<dbReference type="SUPFAM" id="SSF53335">
    <property type="entry name" value="S-adenosyl-L-methionine-dependent methyltransferases"/>
    <property type="match status" value="1"/>
</dbReference>
<dbReference type="GO" id="GO:0016197">
    <property type="term" value="P:endosomal transport"/>
    <property type="evidence" value="ECO:0007669"/>
    <property type="project" value="TreeGrafter"/>
</dbReference>
<dbReference type="AlphaFoldDB" id="A0A067QZ84"/>
<feature type="domain" description="Methyltransferase FkbM" evidence="2">
    <location>
        <begin position="126"/>
        <end position="280"/>
    </location>
</feature>
<dbReference type="EMBL" id="KK852812">
    <property type="protein sequence ID" value="KDR15857.1"/>
    <property type="molecule type" value="Genomic_DNA"/>
</dbReference>
<reference evidence="3 4" key="1">
    <citation type="journal article" date="2014" name="Nat. Commun.">
        <title>Molecular traces of alternative social organization in a termite genome.</title>
        <authorList>
            <person name="Terrapon N."/>
            <person name="Li C."/>
            <person name="Robertson H.M."/>
            <person name="Ji L."/>
            <person name="Meng X."/>
            <person name="Booth W."/>
            <person name="Chen Z."/>
            <person name="Childers C.P."/>
            <person name="Glastad K.M."/>
            <person name="Gokhale K."/>
            <person name="Gowin J."/>
            <person name="Gronenberg W."/>
            <person name="Hermansen R.A."/>
            <person name="Hu H."/>
            <person name="Hunt B.G."/>
            <person name="Huylmans A.K."/>
            <person name="Khalil S.M."/>
            <person name="Mitchell R.D."/>
            <person name="Munoz-Torres M.C."/>
            <person name="Mustard J.A."/>
            <person name="Pan H."/>
            <person name="Reese J.T."/>
            <person name="Scharf M.E."/>
            <person name="Sun F."/>
            <person name="Vogel H."/>
            <person name="Xiao J."/>
            <person name="Yang W."/>
            <person name="Yang Z."/>
            <person name="Yang Z."/>
            <person name="Zhou J."/>
            <person name="Zhu J."/>
            <person name="Brent C.S."/>
            <person name="Elsik C.G."/>
            <person name="Goodisman M.A."/>
            <person name="Liberles D.A."/>
            <person name="Roe R.M."/>
            <person name="Vargo E.L."/>
            <person name="Vilcinskas A."/>
            <person name="Wang J."/>
            <person name="Bornberg-Bauer E."/>
            <person name="Korb J."/>
            <person name="Zhang G."/>
            <person name="Liebig J."/>
        </authorList>
    </citation>
    <scope>NUCLEOTIDE SEQUENCE [LARGE SCALE GENOMIC DNA]</scope>
    <source>
        <tissue evidence="3">Whole organism</tissue>
    </source>
</reference>
<evidence type="ECO:0000256" key="1">
    <source>
        <dbReference type="SAM" id="Phobius"/>
    </source>
</evidence>
<dbReference type="GO" id="GO:0006888">
    <property type="term" value="P:endoplasmic reticulum to Golgi vesicle-mediated transport"/>
    <property type="evidence" value="ECO:0007669"/>
    <property type="project" value="TreeGrafter"/>
</dbReference>
<sequence length="304" mass="35083">MYIRKKIQIIFMSVVLVSFIFFYSYSGNTNDPYSIHTEKYYASVSSRWYNYSGSVAFSDEIYLNGPAISMDNPKLIARIKERFLLPPSSRTEPYELKFPHLNDTSMGQAQKVFNILGNKTEGFFVECGALDGETRSNTLYFERHLNWSGLLVEADPLNFAMMEMKKRKAYLSPSCLSIKPYPIMVSFKQAFNVGKISDFKPGYKGIGYVDVQCFPLYSYLLALNRTTVDYFSLDVEGSELEVLNTIPFEKLDIRTMSVEFVHVKKGKDFLREFVERRGYVLHSEVVHENNLANDFIFVKSPRLV</sequence>
<proteinExistence type="predicted"/>
<keyword evidence="1" id="KW-1133">Transmembrane helix</keyword>
<keyword evidence="1" id="KW-0472">Membrane</keyword>
<dbReference type="Proteomes" id="UP000027135">
    <property type="component" value="Unassembled WGS sequence"/>
</dbReference>
<feature type="transmembrane region" description="Helical" evidence="1">
    <location>
        <begin position="7"/>
        <end position="25"/>
    </location>
</feature>
<dbReference type="GO" id="GO:0005886">
    <property type="term" value="C:plasma membrane"/>
    <property type="evidence" value="ECO:0007669"/>
    <property type="project" value="TreeGrafter"/>
</dbReference>
<name>A0A067QZ84_ZOONE</name>
<dbReference type="OrthoDB" id="6357215at2759"/>
<dbReference type="Gene3D" id="3.40.50.150">
    <property type="entry name" value="Vaccinia Virus protein VP39"/>
    <property type="match status" value="1"/>
</dbReference>
<dbReference type="InterPro" id="IPR029063">
    <property type="entry name" value="SAM-dependent_MTases_sf"/>
</dbReference>
<accession>A0A067QZ84</accession>
<dbReference type="InterPro" id="IPR053202">
    <property type="entry name" value="EGF_Rcpt_Signaling_Reg"/>
</dbReference>
<dbReference type="InterPro" id="IPR006342">
    <property type="entry name" value="FkbM_mtfrase"/>
</dbReference>
<dbReference type="InParanoid" id="A0A067QZ84"/>
<dbReference type="GO" id="GO:0005794">
    <property type="term" value="C:Golgi apparatus"/>
    <property type="evidence" value="ECO:0007669"/>
    <property type="project" value="TreeGrafter"/>
</dbReference>
<keyword evidence="1" id="KW-0812">Transmembrane</keyword>
<dbReference type="Pfam" id="PF05050">
    <property type="entry name" value="Methyltransf_21"/>
    <property type="match status" value="1"/>
</dbReference>
<gene>
    <name evidence="3" type="ORF">L798_10170</name>
</gene>
<evidence type="ECO:0000313" key="3">
    <source>
        <dbReference type="EMBL" id="KDR15857.1"/>
    </source>
</evidence>
<dbReference type="PANTHER" id="PTHR34009">
    <property type="entry name" value="PROTEIN STAR"/>
    <property type="match status" value="1"/>
</dbReference>
<evidence type="ECO:0000259" key="2">
    <source>
        <dbReference type="Pfam" id="PF05050"/>
    </source>
</evidence>
<evidence type="ECO:0000313" key="4">
    <source>
        <dbReference type="Proteomes" id="UP000027135"/>
    </source>
</evidence>
<dbReference type="GO" id="GO:0031902">
    <property type="term" value="C:late endosome membrane"/>
    <property type="evidence" value="ECO:0007669"/>
    <property type="project" value="TreeGrafter"/>
</dbReference>
<organism evidence="3 4">
    <name type="scientific">Zootermopsis nevadensis</name>
    <name type="common">Dampwood termite</name>
    <dbReference type="NCBI Taxonomy" id="136037"/>
    <lineage>
        <taxon>Eukaryota</taxon>
        <taxon>Metazoa</taxon>
        <taxon>Ecdysozoa</taxon>
        <taxon>Arthropoda</taxon>
        <taxon>Hexapoda</taxon>
        <taxon>Insecta</taxon>
        <taxon>Pterygota</taxon>
        <taxon>Neoptera</taxon>
        <taxon>Polyneoptera</taxon>
        <taxon>Dictyoptera</taxon>
        <taxon>Blattodea</taxon>
        <taxon>Blattoidea</taxon>
        <taxon>Termitoidae</taxon>
        <taxon>Termopsidae</taxon>
        <taxon>Zootermopsis</taxon>
    </lineage>
</organism>
<dbReference type="PANTHER" id="PTHR34009:SF2">
    <property type="entry name" value="PROTEIN STAR"/>
    <property type="match status" value="1"/>
</dbReference>
<dbReference type="OMA" id="RIMHAAS"/>
<protein>
    <submittedName>
        <fullName evidence="3">Protein Star</fullName>
    </submittedName>
</protein>
<dbReference type="GO" id="GO:0005789">
    <property type="term" value="C:endoplasmic reticulum membrane"/>
    <property type="evidence" value="ECO:0007669"/>
    <property type="project" value="TreeGrafter"/>
</dbReference>